<gene>
    <name evidence="1" type="ORF">ACFSBH_14460</name>
</gene>
<reference evidence="2" key="1">
    <citation type="journal article" date="2019" name="Int. J. Syst. Evol. Microbiol.">
        <title>The Global Catalogue of Microorganisms (GCM) 10K type strain sequencing project: providing services to taxonomists for standard genome sequencing and annotation.</title>
        <authorList>
            <consortium name="The Broad Institute Genomics Platform"/>
            <consortium name="The Broad Institute Genome Sequencing Center for Infectious Disease"/>
            <person name="Wu L."/>
            <person name="Ma J."/>
        </authorList>
    </citation>
    <scope>NUCLEOTIDE SEQUENCE [LARGE SCALE GENOMIC DNA]</scope>
    <source>
        <strain evidence="2">CGMCC 1.12376</strain>
    </source>
</reference>
<keyword evidence="2" id="KW-1185">Reference proteome</keyword>
<accession>A0ABW4HVL6</accession>
<proteinExistence type="predicted"/>
<organism evidence="1 2">
    <name type="scientific">Oceanobacillus luteolus</name>
    <dbReference type="NCBI Taxonomy" id="1274358"/>
    <lineage>
        <taxon>Bacteria</taxon>
        <taxon>Bacillati</taxon>
        <taxon>Bacillota</taxon>
        <taxon>Bacilli</taxon>
        <taxon>Bacillales</taxon>
        <taxon>Bacillaceae</taxon>
        <taxon>Oceanobacillus</taxon>
    </lineage>
</organism>
<evidence type="ECO:0000313" key="2">
    <source>
        <dbReference type="Proteomes" id="UP001597221"/>
    </source>
</evidence>
<comment type="caution">
    <text evidence="1">The sequence shown here is derived from an EMBL/GenBank/DDBJ whole genome shotgun (WGS) entry which is preliminary data.</text>
</comment>
<evidence type="ECO:0008006" key="3">
    <source>
        <dbReference type="Google" id="ProtNLM"/>
    </source>
</evidence>
<dbReference type="EMBL" id="JBHUDE010000135">
    <property type="protein sequence ID" value="MFD1608825.1"/>
    <property type="molecule type" value="Genomic_DNA"/>
</dbReference>
<sequence>MKMRDYLKSMVGRHIKVDRGGPESRSGMLLDVQDDFFTLLTEEDGVVYYKLQHIKSLTREPKNDYSHHARNFGNDI</sequence>
<evidence type="ECO:0000313" key="1">
    <source>
        <dbReference type="EMBL" id="MFD1608825.1"/>
    </source>
</evidence>
<name>A0ABW4HVL6_9BACI</name>
<protein>
    <recommendedName>
        <fullName evidence="3">DUF2642 domain-containing protein</fullName>
    </recommendedName>
</protein>
<dbReference type="Proteomes" id="UP001597221">
    <property type="component" value="Unassembled WGS sequence"/>
</dbReference>
<dbReference type="RefSeq" id="WP_251516806.1">
    <property type="nucleotide sequence ID" value="NZ_JAMBON010000041.1"/>
</dbReference>